<dbReference type="EMBL" id="JAQMTI010000256">
    <property type="protein sequence ID" value="MDB9443639.1"/>
    <property type="molecule type" value="Genomic_DNA"/>
</dbReference>
<protein>
    <recommendedName>
        <fullName evidence="3">HNH endonuclease</fullName>
    </recommendedName>
</protein>
<dbReference type="RefSeq" id="WP_272110790.1">
    <property type="nucleotide sequence ID" value="NZ_JAQMTI010000256.1"/>
</dbReference>
<proteinExistence type="predicted"/>
<comment type="caution">
    <text evidence="1">The sequence shown here is derived from an EMBL/GenBank/DDBJ whole genome shotgun (WGS) entry which is preliminary data.</text>
</comment>
<evidence type="ECO:0008006" key="3">
    <source>
        <dbReference type="Google" id="ProtNLM"/>
    </source>
</evidence>
<evidence type="ECO:0000313" key="1">
    <source>
        <dbReference type="EMBL" id="MDB9443639.1"/>
    </source>
</evidence>
<reference evidence="1 2" key="1">
    <citation type="submission" date="2023-01" db="EMBL/GenBank/DDBJ databases">
        <title>Genomes from the Australian National Cyanobacteria Reference Collection.</title>
        <authorList>
            <person name="Willis A."/>
            <person name="Lee E.M.F."/>
        </authorList>
    </citation>
    <scope>NUCLEOTIDE SEQUENCE [LARGE SCALE GENOMIC DNA]</scope>
    <source>
        <strain evidence="1 2">CS-549</strain>
    </source>
</reference>
<name>A0ABT4ZW46_9CYAN</name>
<gene>
    <name evidence="1" type="ORF">PN497_20120</name>
</gene>
<accession>A0ABT4ZW46</accession>
<organism evidence="1 2">
    <name type="scientific">Sphaerospermopsis kisseleviana CS-549</name>
    <dbReference type="NCBI Taxonomy" id="3021783"/>
    <lineage>
        <taxon>Bacteria</taxon>
        <taxon>Bacillati</taxon>
        <taxon>Cyanobacteriota</taxon>
        <taxon>Cyanophyceae</taxon>
        <taxon>Nostocales</taxon>
        <taxon>Aphanizomenonaceae</taxon>
        <taxon>Sphaerospermopsis</taxon>
        <taxon>Sphaerospermopsis kisseleviana</taxon>
    </lineage>
</organism>
<sequence length="43" mass="4985">MPNYSVFKLGKIAALERSHIIPLYIFASHIKRYAIWRNGKIPA</sequence>
<evidence type="ECO:0000313" key="2">
    <source>
        <dbReference type="Proteomes" id="UP001211711"/>
    </source>
</evidence>
<dbReference type="Proteomes" id="UP001211711">
    <property type="component" value="Unassembled WGS sequence"/>
</dbReference>
<keyword evidence="2" id="KW-1185">Reference proteome</keyword>